<dbReference type="PANTHER" id="PTHR31912:SF34">
    <property type="entry name" value="NOTOCHORD-RELATED PROTEIN"/>
    <property type="match status" value="1"/>
</dbReference>
<organism evidence="3">
    <name type="scientific">Cryptococcus neoformans</name>
    <name type="common">Filobasidiella neoformans</name>
    <dbReference type="NCBI Taxonomy" id="5207"/>
    <lineage>
        <taxon>Eukaryota</taxon>
        <taxon>Fungi</taxon>
        <taxon>Dikarya</taxon>
        <taxon>Basidiomycota</taxon>
        <taxon>Agaricomycotina</taxon>
        <taxon>Tremellomycetes</taxon>
        <taxon>Tremellales</taxon>
        <taxon>Cryptococcaceae</taxon>
        <taxon>Cryptococcus</taxon>
        <taxon>Cryptococcus neoformans species complex</taxon>
    </lineage>
</organism>
<feature type="compositionally biased region" description="Low complexity" evidence="1">
    <location>
        <begin position="24"/>
        <end position="35"/>
    </location>
</feature>
<dbReference type="AlphaFoldDB" id="H9TQA3"/>
<keyword evidence="2" id="KW-0812">Transmembrane</keyword>
<keyword evidence="2" id="KW-1133">Transmembrane helix</keyword>
<feature type="transmembrane region" description="Helical" evidence="2">
    <location>
        <begin position="171"/>
        <end position="189"/>
    </location>
</feature>
<protein>
    <submittedName>
        <fullName evidence="3">Transposase domain-containing protein</fullName>
    </submittedName>
</protein>
<name>H9TQA3_CRYNE</name>
<feature type="compositionally biased region" description="Polar residues" evidence="1">
    <location>
        <begin position="36"/>
        <end position="46"/>
    </location>
</feature>
<keyword evidence="2" id="KW-0472">Membrane</keyword>
<dbReference type="EMBL" id="JQ277267">
    <property type="protein sequence ID" value="AFG24184.1"/>
    <property type="molecule type" value="Genomic_DNA"/>
</dbReference>
<accession>H9TQA3</accession>
<reference evidence="3" key="1">
    <citation type="submission" date="2011-12" db="EMBL/GenBank/DDBJ databases">
        <title>Transposons of Cryptococcus neoformans.</title>
        <authorList>
            <person name="Ormerod K.L."/>
            <person name="Morrow C.A."/>
            <person name="Chow E.W.L."/>
            <person name="Lee I.R."/>
            <person name="Fraser J.A."/>
        </authorList>
    </citation>
    <scope>NUCLEOTIDE SEQUENCE</scope>
</reference>
<evidence type="ECO:0000313" key="3">
    <source>
        <dbReference type="EMBL" id="AFG24184.1"/>
    </source>
</evidence>
<feature type="region of interest" description="Disordered" evidence="1">
    <location>
        <begin position="19"/>
        <end position="95"/>
    </location>
</feature>
<dbReference type="PANTHER" id="PTHR31912">
    <property type="entry name" value="IP13529P"/>
    <property type="match status" value="1"/>
</dbReference>
<proteinExistence type="predicted"/>
<evidence type="ECO:0000256" key="2">
    <source>
        <dbReference type="SAM" id="Phobius"/>
    </source>
</evidence>
<evidence type="ECO:0000256" key="1">
    <source>
        <dbReference type="SAM" id="MobiDB-lite"/>
    </source>
</evidence>
<sequence length="1160" mass="130674">MQYTTWLNHRINLEFSEADNQPLSSSSGADDVAASTLPSVPLSNDSVPGDISILRPSPPAGQSTPFSDDAIPPSTGQEAAQGGLEREPMDIDDGQGYDDFPAIMVDEPLLETGFEGDGDADVIHDRFGHQLSKWPTKVPESLIPPYSCRQPNPYQDEPIFRPGSAAKNMPLLATVLAVFSIFLTAFVGLPQRFGDMVKAVIQVILELPVAEDREALRRRVLDEHDLSPGEREKVYRILDLPVETSSSRLRKNVKTLYGQLDIDPSMVVHPKCPTKECQNVFVDVVSKDGWDKVPDSCPECGTALREGGKLVTEFFPRRTLQAELEYIFSLDGVERLVEDQQVLRSRQRQRDEQMERPAYLQDANPGKILRHQLDGSCYQVDDQDVQRERGCLVLTINVSIDWADPSKSRNRSPRSMGPIMCQLADLPNKYRSQYSFAMLMGITPAPNEPPGCLLHRLLLPLAVDLLSADCDGLWIKTPKYPNGRKVYARIGTICCDRPASVAITGCAHFRRKDSPCLKCLVRVGQLHSTRKHPARSGVEHSEAMLAQQCEFLRQFEQAPQTARQTHVARRAGHLTKATQAYIETLEKSIFAVPGHLSALDLFPNFDKFLHAVVDPMHALLEGILPFYMRKVLVLGRYCALPPAGWTEDEDAVSLCSTDSEGEGSVHGDGLREVYDQIVEQSGSSEDPRAIERLQQYAARVLPQSKVNGKPILAQTHLYRLESMMEEVIYPPYIDRIGRKFFTKLSKPTASQWRTFGEVLGPLVMPWLWAEASHQGKPLPPEELSVTLKLFAVIRYTLQSSISEAQVAQLRKHIDSFRALVAKLHPFLPARVTNFHIIEHIPDDILAHGPVYGWWLFSLERLNGHIKNIKMSGRNMVQEQVVALRALLRERFALQRLKQVMRCEIDPADTAEYKERLVDCFGLGGLNVGGEDDADDLAYYDNSGLDQEFSLDLLSHGRRSEGSADKEVFCRFLREYLPRMGQQPDRPGGEGITDTFEFHHELRVRGYRFRPLDPTFKEEWIVDGATQLPRLLNRSNACSFLECRPPLRRFGEFHQPTMTGILWTVFSHIQRAPDGRILSHRLFGVFRWFKPSAAYGYRYDEEKTLDIQVFSQHQLSPPFFLPIHAKSLPSIHPVSLISVPQRSSAPLGTKVIVTIPIARHT</sequence>